<sequence length="89" mass="9706">MKKTLKILISVGMTFGLVFAASSVSEAKTKIITYKNCTALNKVYKGGVAKSSKIRNKGGKTHYKPFVSSALYNANKKSDRDKDGIACER</sequence>
<keyword evidence="4" id="KW-1185">Reference proteome</keyword>
<name>A0AA90TWG2_9BACI</name>
<dbReference type="AlphaFoldDB" id="A0AA90TWG2"/>
<evidence type="ECO:0000313" key="4">
    <source>
        <dbReference type="Proteomes" id="UP001178888"/>
    </source>
</evidence>
<dbReference type="SMART" id="SM00894">
    <property type="entry name" value="Excalibur"/>
    <property type="match status" value="1"/>
</dbReference>
<organism evidence="3 4">
    <name type="scientific">Bacillus salipaludis</name>
    <dbReference type="NCBI Taxonomy" id="2547811"/>
    <lineage>
        <taxon>Bacteria</taxon>
        <taxon>Bacillati</taxon>
        <taxon>Bacillota</taxon>
        <taxon>Bacilli</taxon>
        <taxon>Bacillales</taxon>
        <taxon>Bacillaceae</taxon>
        <taxon>Bacillus</taxon>
    </lineage>
</organism>
<dbReference type="Pfam" id="PF05901">
    <property type="entry name" value="Excalibur"/>
    <property type="match status" value="1"/>
</dbReference>
<feature type="signal peptide" evidence="1">
    <location>
        <begin position="1"/>
        <end position="20"/>
    </location>
</feature>
<comment type="caution">
    <text evidence="3">The sequence shown here is derived from an EMBL/GenBank/DDBJ whole genome shotgun (WGS) entry which is preliminary data.</text>
</comment>
<keyword evidence="1" id="KW-0732">Signal</keyword>
<evidence type="ECO:0000259" key="2">
    <source>
        <dbReference type="SMART" id="SM00894"/>
    </source>
</evidence>
<accession>A0AA90TWG2</accession>
<proteinExistence type="predicted"/>
<evidence type="ECO:0000256" key="1">
    <source>
        <dbReference type="SAM" id="SignalP"/>
    </source>
</evidence>
<dbReference type="Proteomes" id="UP001178888">
    <property type="component" value="Unassembled WGS sequence"/>
</dbReference>
<gene>
    <name evidence="3" type="ORF">RCG21_31400</name>
</gene>
<reference evidence="3" key="1">
    <citation type="submission" date="2023-08" db="EMBL/GenBank/DDBJ databases">
        <title>Nitrogen cycling bacteria in agricultural field soils.</title>
        <authorList>
            <person name="Jang J."/>
        </authorList>
    </citation>
    <scope>NUCLEOTIDE SEQUENCE</scope>
    <source>
        <strain evidence="3">PS3-36</strain>
    </source>
</reference>
<protein>
    <submittedName>
        <fullName evidence="3">Excalibur calcium-binding domain-containing protein</fullName>
    </submittedName>
</protein>
<dbReference type="InterPro" id="IPR008613">
    <property type="entry name" value="Excalibur_Ca-bd_domain"/>
</dbReference>
<feature type="domain" description="Excalibur calcium-binding" evidence="2">
    <location>
        <begin position="33"/>
        <end position="88"/>
    </location>
</feature>
<feature type="chain" id="PRO_5041665946" evidence="1">
    <location>
        <begin position="21"/>
        <end position="89"/>
    </location>
</feature>
<dbReference type="RefSeq" id="WP_308914383.1">
    <property type="nucleotide sequence ID" value="NZ_JAVGVR010000002.1"/>
</dbReference>
<dbReference type="EMBL" id="JAVGVR010000002">
    <property type="protein sequence ID" value="MDQ6600733.1"/>
    <property type="molecule type" value="Genomic_DNA"/>
</dbReference>
<evidence type="ECO:0000313" key="3">
    <source>
        <dbReference type="EMBL" id="MDQ6600733.1"/>
    </source>
</evidence>